<dbReference type="SUPFAM" id="SSF47240">
    <property type="entry name" value="Ferritin-like"/>
    <property type="match status" value="1"/>
</dbReference>
<name>A0ABP4J596_9ACTN</name>
<accession>A0ABP4J596</accession>
<keyword evidence="2" id="KW-0812">Transmembrane</keyword>
<proteinExistence type="predicted"/>
<dbReference type="Proteomes" id="UP001499863">
    <property type="component" value="Unassembled WGS sequence"/>
</dbReference>
<reference evidence="4" key="1">
    <citation type="journal article" date="2019" name="Int. J. Syst. Evol. Microbiol.">
        <title>The Global Catalogue of Microorganisms (GCM) 10K type strain sequencing project: providing services to taxonomists for standard genome sequencing and annotation.</title>
        <authorList>
            <consortium name="The Broad Institute Genomics Platform"/>
            <consortium name="The Broad Institute Genome Sequencing Center for Infectious Disease"/>
            <person name="Wu L."/>
            <person name="Ma J."/>
        </authorList>
    </citation>
    <scope>NUCLEOTIDE SEQUENCE [LARGE SCALE GENOMIC DNA]</scope>
    <source>
        <strain evidence="4">JCM 12393</strain>
    </source>
</reference>
<organism evidence="3 4">
    <name type="scientific">Kitasatospora putterlickiae</name>
    <dbReference type="NCBI Taxonomy" id="221725"/>
    <lineage>
        <taxon>Bacteria</taxon>
        <taxon>Bacillati</taxon>
        <taxon>Actinomycetota</taxon>
        <taxon>Actinomycetes</taxon>
        <taxon>Kitasatosporales</taxon>
        <taxon>Streptomycetaceae</taxon>
        <taxon>Kitasatospora</taxon>
    </lineage>
</organism>
<gene>
    <name evidence="3" type="ORF">GCM10009639_66850</name>
</gene>
<comment type="caution">
    <text evidence="3">The sequence shown here is derived from an EMBL/GenBank/DDBJ whole genome shotgun (WGS) entry which is preliminary data.</text>
</comment>
<dbReference type="InterPro" id="IPR009078">
    <property type="entry name" value="Ferritin-like_SF"/>
</dbReference>
<feature type="region of interest" description="Disordered" evidence="1">
    <location>
        <begin position="248"/>
        <end position="271"/>
    </location>
</feature>
<dbReference type="RefSeq" id="WP_344344640.1">
    <property type="nucleotide sequence ID" value="NZ_BAAAKJ010000459.1"/>
</dbReference>
<keyword evidence="2" id="KW-0472">Membrane</keyword>
<sequence length="271" mass="30910">MLSTRSLFDEIYRNDEAYQLFCSIAAGGEDQGGWENERITELTRDPVLAPKIARHGADERKHGRIFAQLLHKRGLPKVDVPAEADYCMLLERQGVGLAHERLTTEVPLTDREIITYLAHSRVTEQRAAEQMRQLVKVYGDNPDLGRAMRMISADEDNHLAYCHEELLRLTAEGHGSYIRHVLETSARGEIRTHRDVGLAVTSRMARILRWPRWQLAVVMAGVHALYLYDLLYGWRRMVRLRMPARRNALGTPAPPHTEPEHGPAPDPVSDR</sequence>
<dbReference type="CDD" id="cd00657">
    <property type="entry name" value="Ferritin_like"/>
    <property type="match status" value="1"/>
</dbReference>
<feature type="compositionally biased region" description="Basic and acidic residues" evidence="1">
    <location>
        <begin position="257"/>
        <end position="271"/>
    </location>
</feature>
<evidence type="ECO:0000256" key="2">
    <source>
        <dbReference type="SAM" id="Phobius"/>
    </source>
</evidence>
<keyword evidence="2" id="KW-1133">Transmembrane helix</keyword>
<protein>
    <recommendedName>
        <fullName evidence="5">Ferritin-like domain-containing protein</fullName>
    </recommendedName>
</protein>
<evidence type="ECO:0000313" key="4">
    <source>
        <dbReference type="Proteomes" id="UP001499863"/>
    </source>
</evidence>
<evidence type="ECO:0008006" key="5">
    <source>
        <dbReference type="Google" id="ProtNLM"/>
    </source>
</evidence>
<evidence type="ECO:0000256" key="1">
    <source>
        <dbReference type="SAM" id="MobiDB-lite"/>
    </source>
</evidence>
<dbReference type="EMBL" id="BAAAKJ010000459">
    <property type="protein sequence ID" value="GAA1413529.1"/>
    <property type="molecule type" value="Genomic_DNA"/>
</dbReference>
<evidence type="ECO:0000313" key="3">
    <source>
        <dbReference type="EMBL" id="GAA1413529.1"/>
    </source>
</evidence>
<feature type="transmembrane region" description="Helical" evidence="2">
    <location>
        <begin position="213"/>
        <end position="232"/>
    </location>
</feature>
<keyword evidence="4" id="KW-1185">Reference proteome</keyword>